<dbReference type="InterPro" id="IPR036956">
    <property type="entry name" value="Impact_N_sf"/>
</dbReference>
<dbReference type="InterPro" id="IPR020568">
    <property type="entry name" value="Ribosomal_Su5_D2-typ_SF"/>
</dbReference>
<dbReference type="Pfam" id="PF01205">
    <property type="entry name" value="Impact_N"/>
    <property type="match status" value="1"/>
</dbReference>
<sequence length="205" mass="22595">MKDDRYKTLRNPNTAEIIVKKSRFIASASPVDDEEEALHFIGKIKKAHGQANHNVFAYVINEQTQRFSDDGEPSGTAGRPVLDVISRKGLVKAVIVVARYFGGIMLGAGGLVRAYSEAAVKGIEAAGKVERLLYHELNIALDYHWVGVVKREVEKAGGKNFTMEYGEKVILKVLLRPEGLEALSKRLTDLTSGQVIIKTGGFTYY</sequence>
<evidence type="ECO:0000313" key="5">
    <source>
        <dbReference type="Proteomes" id="UP000298324"/>
    </source>
</evidence>
<dbReference type="Pfam" id="PF09186">
    <property type="entry name" value="DUF1949"/>
    <property type="match status" value="1"/>
</dbReference>
<evidence type="ECO:0000259" key="2">
    <source>
        <dbReference type="Pfam" id="PF01205"/>
    </source>
</evidence>
<dbReference type="SUPFAM" id="SSF54980">
    <property type="entry name" value="EF-G C-terminal domain-like"/>
    <property type="match status" value="1"/>
</dbReference>
<dbReference type="EMBL" id="QFGA01000001">
    <property type="protein sequence ID" value="TEB07428.1"/>
    <property type="molecule type" value="Genomic_DNA"/>
</dbReference>
<dbReference type="InterPro" id="IPR020569">
    <property type="entry name" value="UPF0029_Impact_CS"/>
</dbReference>
<dbReference type="InterPro" id="IPR001498">
    <property type="entry name" value="Impact_N"/>
</dbReference>
<dbReference type="Gene3D" id="3.30.70.240">
    <property type="match status" value="1"/>
</dbReference>
<comment type="caution">
    <text evidence="4">The sequence shown here is derived from an EMBL/GenBank/DDBJ whole genome shotgun (WGS) entry which is preliminary data.</text>
</comment>
<dbReference type="AlphaFoldDB" id="A0A4Y7REI7"/>
<reference evidence="4 5" key="1">
    <citation type="journal article" date="2018" name="Environ. Microbiol.">
        <title>Novel energy conservation strategies and behaviour of Pelotomaculum schinkii driving syntrophic propionate catabolism.</title>
        <authorList>
            <person name="Hidalgo-Ahumada C.A.P."/>
            <person name="Nobu M.K."/>
            <person name="Narihiro T."/>
            <person name="Tamaki H."/>
            <person name="Liu W.T."/>
            <person name="Kamagata Y."/>
            <person name="Stams A.J.M."/>
            <person name="Imachi H."/>
            <person name="Sousa D.Z."/>
        </authorList>
    </citation>
    <scope>NUCLEOTIDE SEQUENCE [LARGE SCALE GENOMIC DNA]</scope>
    <source>
        <strain evidence="4 5">HH</strain>
    </source>
</reference>
<dbReference type="RefSeq" id="WP_190239324.1">
    <property type="nucleotide sequence ID" value="NZ_QFGA01000001.1"/>
</dbReference>
<dbReference type="GO" id="GO:0005737">
    <property type="term" value="C:cytoplasm"/>
    <property type="evidence" value="ECO:0007669"/>
    <property type="project" value="TreeGrafter"/>
</dbReference>
<dbReference type="Proteomes" id="UP000298324">
    <property type="component" value="Unassembled WGS sequence"/>
</dbReference>
<dbReference type="InterPro" id="IPR015269">
    <property type="entry name" value="UPF0029_Impact_C"/>
</dbReference>
<dbReference type="InterPro" id="IPR015796">
    <property type="entry name" value="Impact_YigZ-like"/>
</dbReference>
<feature type="domain" description="Impact N-terminal" evidence="2">
    <location>
        <begin position="20"/>
        <end position="121"/>
    </location>
</feature>
<accession>A0A4Y7REI7</accession>
<evidence type="ECO:0000313" key="4">
    <source>
        <dbReference type="EMBL" id="TEB07428.1"/>
    </source>
</evidence>
<name>A0A4Y7REI7_9FIRM</name>
<dbReference type="PANTHER" id="PTHR16301:SF20">
    <property type="entry name" value="IMPACT FAMILY MEMBER YIGZ"/>
    <property type="match status" value="1"/>
</dbReference>
<dbReference type="PANTHER" id="PTHR16301">
    <property type="entry name" value="IMPACT-RELATED"/>
    <property type="match status" value="1"/>
</dbReference>
<dbReference type="SUPFAM" id="SSF54211">
    <property type="entry name" value="Ribosomal protein S5 domain 2-like"/>
    <property type="match status" value="1"/>
</dbReference>
<feature type="domain" description="UPF0029" evidence="3">
    <location>
        <begin position="139"/>
        <end position="194"/>
    </location>
</feature>
<dbReference type="InterPro" id="IPR023582">
    <property type="entry name" value="Impact"/>
</dbReference>
<dbReference type="PROSITE" id="PS00910">
    <property type="entry name" value="UPF0029"/>
    <property type="match status" value="1"/>
</dbReference>
<keyword evidence="5" id="KW-1185">Reference proteome</keyword>
<protein>
    <submittedName>
        <fullName evidence="4">IMPACT family member YigZ</fullName>
    </submittedName>
</protein>
<comment type="similarity">
    <text evidence="1">Belongs to the IMPACT family.</text>
</comment>
<evidence type="ECO:0000256" key="1">
    <source>
        <dbReference type="ARBA" id="ARBA00007665"/>
    </source>
</evidence>
<proteinExistence type="inferred from homology"/>
<dbReference type="NCBIfam" id="TIGR00257">
    <property type="entry name" value="IMPACT_YIGZ"/>
    <property type="match status" value="1"/>
</dbReference>
<dbReference type="InterPro" id="IPR035647">
    <property type="entry name" value="EFG_III/V"/>
</dbReference>
<dbReference type="GO" id="GO:0006446">
    <property type="term" value="P:regulation of translational initiation"/>
    <property type="evidence" value="ECO:0007669"/>
    <property type="project" value="TreeGrafter"/>
</dbReference>
<evidence type="ECO:0000259" key="3">
    <source>
        <dbReference type="Pfam" id="PF09186"/>
    </source>
</evidence>
<organism evidence="4 5">
    <name type="scientific">Pelotomaculum schinkii</name>
    <dbReference type="NCBI Taxonomy" id="78350"/>
    <lineage>
        <taxon>Bacteria</taxon>
        <taxon>Bacillati</taxon>
        <taxon>Bacillota</taxon>
        <taxon>Clostridia</taxon>
        <taxon>Eubacteriales</taxon>
        <taxon>Desulfotomaculaceae</taxon>
        <taxon>Pelotomaculum</taxon>
    </lineage>
</organism>
<dbReference type="Gene3D" id="3.30.230.30">
    <property type="entry name" value="Impact, N-terminal domain"/>
    <property type="match status" value="1"/>
</dbReference>
<gene>
    <name evidence="4" type="primary">yigZ</name>
    <name evidence="4" type="ORF">Psch_00981</name>
</gene>